<dbReference type="PANTHER" id="PTHR22916:SF3">
    <property type="entry name" value="UDP-GLCNAC:BETAGAL BETA-1,3-N-ACETYLGLUCOSAMINYLTRANSFERASE-LIKE PROTEIN 1"/>
    <property type="match status" value="1"/>
</dbReference>
<dbReference type="KEGG" id="mrub:DEO27_023330"/>
<accession>A0A5C1I3T4</accession>
<sequence>MENTLISIALCTYNGEKYIGDQLESIVNQTYKNLEIIIVDDRSTDNTFDIVKSYQERDPRIKCFKNEANLGFNKNFEKAIALTTGQYISISDQDDIWLPNKIQVLADHIKNSWLICSNSRYMSADGSLTDRYLLNNFSLSHRNFKALLLNNFVTGHTVLFSRELLKYALPFPKIGFYDWWMGFVAFYYKKITYVDQVLTHYRLHANAVTNNATLSPGQLANYHYEMMCTHLSVFREYHHLKPADKDYIEKLYQALLTKRNKYSFPLFQIMLADYDDLFSLAKERKGLSKINFARRFAMKHNV</sequence>
<dbReference type="Pfam" id="PF00535">
    <property type="entry name" value="Glycos_transf_2"/>
    <property type="match status" value="1"/>
</dbReference>
<evidence type="ECO:0000313" key="3">
    <source>
        <dbReference type="Proteomes" id="UP000251402"/>
    </source>
</evidence>
<protein>
    <submittedName>
        <fullName evidence="2">Glycosyltransferase family 2 protein</fullName>
    </submittedName>
</protein>
<dbReference type="SUPFAM" id="SSF53448">
    <property type="entry name" value="Nucleotide-diphospho-sugar transferases"/>
    <property type="match status" value="1"/>
</dbReference>
<dbReference type="GO" id="GO:0016758">
    <property type="term" value="F:hexosyltransferase activity"/>
    <property type="evidence" value="ECO:0007669"/>
    <property type="project" value="UniProtKB-ARBA"/>
</dbReference>
<dbReference type="OrthoDB" id="9802649at2"/>
<evidence type="ECO:0000259" key="1">
    <source>
        <dbReference type="Pfam" id="PF00535"/>
    </source>
</evidence>
<keyword evidence="3" id="KW-1185">Reference proteome</keyword>
<dbReference type="InterPro" id="IPR001173">
    <property type="entry name" value="Glyco_trans_2-like"/>
</dbReference>
<dbReference type="EMBL" id="CP043450">
    <property type="protein sequence ID" value="QEM12817.1"/>
    <property type="molecule type" value="Genomic_DNA"/>
</dbReference>
<dbReference type="RefSeq" id="WP_112575742.1">
    <property type="nucleotide sequence ID" value="NZ_CP043450.1"/>
</dbReference>
<dbReference type="Proteomes" id="UP000251402">
    <property type="component" value="Chromosome"/>
</dbReference>
<dbReference type="InterPro" id="IPR029044">
    <property type="entry name" value="Nucleotide-diphossugar_trans"/>
</dbReference>
<dbReference type="CDD" id="cd04196">
    <property type="entry name" value="GT_2_like_d"/>
    <property type="match status" value="1"/>
</dbReference>
<dbReference type="PANTHER" id="PTHR22916">
    <property type="entry name" value="GLYCOSYLTRANSFERASE"/>
    <property type="match status" value="1"/>
</dbReference>
<gene>
    <name evidence="2" type="ORF">DEO27_023330</name>
</gene>
<evidence type="ECO:0000313" key="2">
    <source>
        <dbReference type="EMBL" id="QEM12817.1"/>
    </source>
</evidence>
<dbReference type="AlphaFoldDB" id="A0A5C1I3T4"/>
<feature type="domain" description="Glycosyltransferase 2-like" evidence="1">
    <location>
        <begin position="7"/>
        <end position="166"/>
    </location>
</feature>
<dbReference type="Gene3D" id="3.90.550.10">
    <property type="entry name" value="Spore Coat Polysaccharide Biosynthesis Protein SpsA, Chain A"/>
    <property type="match status" value="1"/>
</dbReference>
<name>A0A5C1I3T4_9SPHI</name>
<reference evidence="2" key="1">
    <citation type="submission" date="2019-08" db="EMBL/GenBank/DDBJ databases">
        <title>Comparative genome analysis confer to the adaptation heavy metal polluted environment.</title>
        <authorList>
            <person name="Li Y."/>
        </authorList>
    </citation>
    <scope>NUCLEOTIDE SEQUENCE [LARGE SCALE GENOMIC DNA]</scope>
    <source>
        <strain evidence="2">P1</strain>
    </source>
</reference>
<organism evidence="2 3">
    <name type="scientific">Mucilaginibacter rubeus</name>
    <dbReference type="NCBI Taxonomy" id="2027860"/>
    <lineage>
        <taxon>Bacteria</taxon>
        <taxon>Pseudomonadati</taxon>
        <taxon>Bacteroidota</taxon>
        <taxon>Sphingobacteriia</taxon>
        <taxon>Sphingobacteriales</taxon>
        <taxon>Sphingobacteriaceae</taxon>
        <taxon>Mucilaginibacter</taxon>
    </lineage>
</organism>
<proteinExistence type="predicted"/>